<gene>
    <name evidence="3" type="ORF">ACFPYJ_11420</name>
</gene>
<name>A0ABW0VY95_9BACL</name>
<dbReference type="Pfam" id="PF14319">
    <property type="entry name" value="Zn_Tnp_IS91"/>
    <property type="match status" value="1"/>
</dbReference>
<evidence type="ECO:0000259" key="2">
    <source>
        <dbReference type="Pfam" id="PF14319"/>
    </source>
</evidence>
<dbReference type="PANTHER" id="PTHR37023">
    <property type="entry name" value="TRANSPOSASE"/>
    <property type="match status" value="1"/>
</dbReference>
<feature type="domain" description="Transposase zinc-binding" evidence="2">
    <location>
        <begin position="7"/>
        <end position="96"/>
    </location>
</feature>
<organism evidence="3 4">
    <name type="scientific">Paenibacillus solisilvae</name>
    <dbReference type="NCBI Taxonomy" id="2486751"/>
    <lineage>
        <taxon>Bacteria</taxon>
        <taxon>Bacillati</taxon>
        <taxon>Bacillota</taxon>
        <taxon>Bacilli</taxon>
        <taxon>Bacillales</taxon>
        <taxon>Paenibacillaceae</taxon>
        <taxon>Paenibacillus</taxon>
    </lineage>
</organism>
<dbReference type="EMBL" id="JBHSOW010000040">
    <property type="protein sequence ID" value="MFC5649719.1"/>
    <property type="molecule type" value="Genomic_DNA"/>
</dbReference>
<evidence type="ECO:0000313" key="3">
    <source>
        <dbReference type="EMBL" id="MFC5649719.1"/>
    </source>
</evidence>
<proteinExistence type="predicted"/>
<keyword evidence="4" id="KW-1185">Reference proteome</keyword>
<dbReference type="NCBIfam" id="NF033538">
    <property type="entry name" value="transpos_IS91"/>
    <property type="match status" value="1"/>
</dbReference>
<feature type="domain" description="Transposase IS801/IS1294" evidence="1">
    <location>
        <begin position="138"/>
        <end position="318"/>
    </location>
</feature>
<comment type="caution">
    <text evidence="3">The sequence shown here is derived from an EMBL/GenBank/DDBJ whole genome shotgun (WGS) entry which is preliminary data.</text>
</comment>
<dbReference type="InterPro" id="IPR054832">
    <property type="entry name" value="transpos_IS91"/>
</dbReference>
<reference evidence="4" key="1">
    <citation type="journal article" date="2019" name="Int. J. Syst. Evol. Microbiol.">
        <title>The Global Catalogue of Microorganisms (GCM) 10K type strain sequencing project: providing services to taxonomists for standard genome sequencing and annotation.</title>
        <authorList>
            <consortium name="The Broad Institute Genomics Platform"/>
            <consortium name="The Broad Institute Genome Sequencing Center for Infectious Disease"/>
            <person name="Wu L."/>
            <person name="Ma J."/>
        </authorList>
    </citation>
    <scope>NUCLEOTIDE SEQUENCE [LARGE SCALE GENOMIC DNA]</scope>
    <source>
        <strain evidence="4">CGMCC 1.3240</strain>
    </source>
</reference>
<dbReference type="InterPro" id="IPR007069">
    <property type="entry name" value="Transposase_32"/>
</dbReference>
<evidence type="ECO:0000313" key="4">
    <source>
        <dbReference type="Proteomes" id="UP001596047"/>
    </source>
</evidence>
<sequence>MAELQDIFAQHGAAFQLNHRLLPNQRKVIRAVQVCRTSALGGHVDECDECSFTRISYNSCRNRHCPKCQTLNKERWIEARKDDLLNVGYFHVVFTIPDLLNPIAYQNPRIVYNILFKAVAETLSELSADTKYLGAQIGFTSILHTWGQNLMHHPHIHCIVPGGGLNSSGKWVSARKKFFIPVKVLSRKFRGKFLYYLKQAKLVFYGTISDLKNPCRFHDLLSLLYQKEWVVYCKPPFKNAGCVVEYLGRYTHRVAISNNRIVKLEDGLVTFKWRDYKDSNKQKEMSVTADEFTRRFLIHVLPTGLTRIRHYGLLSPRNKATKLKLCKKLTNTKLNDPPKPKLTTLDFLKKLTGKDFTICPCCGIGHLGRASPEQVIA</sequence>
<dbReference type="InterPro" id="IPR026889">
    <property type="entry name" value="Zn_Tnp"/>
</dbReference>
<dbReference type="PANTHER" id="PTHR37023:SF1">
    <property type="entry name" value="ISSOD25 TRANSPOSASE TNPA_ISSOD25"/>
    <property type="match status" value="1"/>
</dbReference>
<dbReference type="Proteomes" id="UP001596047">
    <property type="component" value="Unassembled WGS sequence"/>
</dbReference>
<dbReference type="Pfam" id="PF04986">
    <property type="entry name" value="Y2_Tnp"/>
    <property type="match status" value="1"/>
</dbReference>
<evidence type="ECO:0000259" key="1">
    <source>
        <dbReference type="Pfam" id="PF04986"/>
    </source>
</evidence>
<dbReference type="RefSeq" id="WP_379188251.1">
    <property type="nucleotide sequence ID" value="NZ_JBHSOW010000040.1"/>
</dbReference>
<protein>
    <submittedName>
        <fullName evidence="3">IS91 family transposase</fullName>
    </submittedName>
</protein>
<accession>A0ABW0VY95</accession>